<dbReference type="PANTHER" id="PTHR12266:SF0">
    <property type="entry name" value="MITOCHONDRIAL SODIUM_CALCIUM EXCHANGER PROTEIN"/>
    <property type="match status" value="1"/>
</dbReference>
<evidence type="ECO:0000256" key="3">
    <source>
        <dbReference type="ARBA" id="ARBA00022449"/>
    </source>
</evidence>
<dbReference type="InterPro" id="IPR051359">
    <property type="entry name" value="CaCA_antiporter"/>
</dbReference>
<keyword evidence="4" id="KW-0633">Potassium transport</keyword>
<evidence type="ECO:0000313" key="15">
    <source>
        <dbReference type="Proteomes" id="UP001443914"/>
    </source>
</evidence>
<comment type="similarity">
    <text evidence="11">Belongs to the Ca(2+):cation antiporter (CaCA) (TC 2.A.19) family. Cation/calcium exchanger (CCX) subfamily.</text>
</comment>
<dbReference type="GO" id="GO:0015297">
    <property type="term" value="F:antiporter activity"/>
    <property type="evidence" value="ECO:0007669"/>
    <property type="project" value="UniProtKB-KW"/>
</dbReference>
<dbReference type="AlphaFoldDB" id="A0AAW1JRQ2"/>
<dbReference type="GO" id="GO:0016020">
    <property type="term" value="C:membrane"/>
    <property type="evidence" value="ECO:0007669"/>
    <property type="project" value="UniProtKB-SubCell"/>
</dbReference>
<feature type="transmembrane region" description="Helical" evidence="12">
    <location>
        <begin position="6"/>
        <end position="23"/>
    </location>
</feature>
<feature type="transmembrane region" description="Helical" evidence="12">
    <location>
        <begin position="580"/>
        <end position="603"/>
    </location>
</feature>
<keyword evidence="10" id="KW-0739">Sodium transport</keyword>
<dbReference type="Proteomes" id="UP001443914">
    <property type="component" value="Unassembled WGS sequence"/>
</dbReference>
<keyword evidence="5 12" id="KW-0812">Transmembrane</keyword>
<name>A0AAW1JRQ2_SAPOF</name>
<protein>
    <recommendedName>
        <fullName evidence="13">Sodium/calcium exchanger membrane region domain-containing protein</fullName>
    </recommendedName>
</protein>
<evidence type="ECO:0000256" key="2">
    <source>
        <dbReference type="ARBA" id="ARBA00022448"/>
    </source>
</evidence>
<feature type="transmembrane region" description="Helical" evidence="12">
    <location>
        <begin position="187"/>
        <end position="209"/>
    </location>
</feature>
<feature type="domain" description="Sodium/calcium exchanger membrane region" evidence="13">
    <location>
        <begin position="122"/>
        <end position="262"/>
    </location>
</feature>
<keyword evidence="7 12" id="KW-1133">Transmembrane helix</keyword>
<dbReference type="InterPro" id="IPR004837">
    <property type="entry name" value="NaCa_Exmemb"/>
</dbReference>
<dbReference type="Pfam" id="PF01699">
    <property type="entry name" value="Na_Ca_ex"/>
    <property type="match status" value="2"/>
</dbReference>
<feature type="transmembrane region" description="Helical" evidence="12">
    <location>
        <begin position="441"/>
        <end position="460"/>
    </location>
</feature>
<keyword evidence="8" id="KW-0915">Sodium</keyword>
<dbReference type="EMBL" id="JBDFQZ010000007">
    <property type="protein sequence ID" value="KAK9705613.1"/>
    <property type="molecule type" value="Genomic_DNA"/>
</dbReference>
<keyword evidence="6" id="KW-0630">Potassium</keyword>
<organism evidence="14 15">
    <name type="scientific">Saponaria officinalis</name>
    <name type="common">Common soapwort</name>
    <name type="synonym">Lychnis saponaria</name>
    <dbReference type="NCBI Taxonomy" id="3572"/>
    <lineage>
        <taxon>Eukaryota</taxon>
        <taxon>Viridiplantae</taxon>
        <taxon>Streptophyta</taxon>
        <taxon>Embryophyta</taxon>
        <taxon>Tracheophyta</taxon>
        <taxon>Spermatophyta</taxon>
        <taxon>Magnoliopsida</taxon>
        <taxon>eudicotyledons</taxon>
        <taxon>Gunneridae</taxon>
        <taxon>Pentapetalae</taxon>
        <taxon>Caryophyllales</taxon>
        <taxon>Caryophyllaceae</taxon>
        <taxon>Caryophylleae</taxon>
        <taxon>Saponaria</taxon>
    </lineage>
</organism>
<reference evidence="14" key="1">
    <citation type="submission" date="2024-03" db="EMBL/GenBank/DDBJ databases">
        <title>WGS assembly of Saponaria officinalis var. Norfolk2.</title>
        <authorList>
            <person name="Jenkins J."/>
            <person name="Shu S."/>
            <person name="Grimwood J."/>
            <person name="Barry K."/>
            <person name="Goodstein D."/>
            <person name="Schmutz J."/>
            <person name="Leebens-Mack J."/>
            <person name="Osbourn A."/>
        </authorList>
    </citation>
    <scope>NUCLEOTIDE SEQUENCE [LARGE SCALE GENOMIC DNA]</scope>
    <source>
        <strain evidence="14">JIC</strain>
    </source>
</reference>
<feature type="transmembrane region" description="Helical" evidence="12">
    <location>
        <begin position="411"/>
        <end position="429"/>
    </location>
</feature>
<feature type="transmembrane region" description="Helical" evidence="12">
    <location>
        <begin position="111"/>
        <end position="130"/>
    </location>
</feature>
<feature type="transmembrane region" description="Helical" evidence="12">
    <location>
        <begin position="221"/>
        <end position="241"/>
    </location>
</feature>
<feature type="transmembrane region" description="Helical" evidence="12">
    <location>
        <begin position="509"/>
        <end position="530"/>
    </location>
</feature>
<evidence type="ECO:0000259" key="13">
    <source>
        <dbReference type="Pfam" id="PF01699"/>
    </source>
</evidence>
<evidence type="ECO:0000256" key="6">
    <source>
        <dbReference type="ARBA" id="ARBA00022958"/>
    </source>
</evidence>
<dbReference type="Gene3D" id="1.20.1420.30">
    <property type="entry name" value="NCX, central ion-binding region"/>
    <property type="match status" value="2"/>
</dbReference>
<feature type="transmembrane region" description="Helical" evidence="12">
    <location>
        <begin position="550"/>
        <end position="568"/>
    </location>
</feature>
<keyword evidence="10" id="KW-0406">Ion transport</keyword>
<feature type="domain" description="Sodium/calcium exchanger membrane region" evidence="13">
    <location>
        <begin position="445"/>
        <end position="597"/>
    </location>
</feature>
<keyword evidence="2" id="KW-0813">Transport</keyword>
<evidence type="ECO:0000256" key="11">
    <source>
        <dbReference type="ARBA" id="ARBA00038187"/>
    </source>
</evidence>
<evidence type="ECO:0000256" key="5">
    <source>
        <dbReference type="ARBA" id="ARBA00022692"/>
    </source>
</evidence>
<feature type="transmembrane region" description="Helical" evidence="12">
    <location>
        <begin position="381"/>
        <end position="399"/>
    </location>
</feature>
<gene>
    <name evidence="14" type="ORF">RND81_07G070700</name>
</gene>
<evidence type="ECO:0000256" key="7">
    <source>
        <dbReference type="ARBA" id="ARBA00022989"/>
    </source>
</evidence>
<dbReference type="GO" id="GO:0008324">
    <property type="term" value="F:monoatomic cation transmembrane transporter activity"/>
    <property type="evidence" value="ECO:0007669"/>
    <property type="project" value="TreeGrafter"/>
</dbReference>
<dbReference type="GO" id="GO:0006814">
    <property type="term" value="P:sodium ion transport"/>
    <property type="evidence" value="ECO:0007669"/>
    <property type="project" value="UniProtKB-KW"/>
</dbReference>
<dbReference type="InterPro" id="IPR044880">
    <property type="entry name" value="NCX_ion-bd_dom_sf"/>
</dbReference>
<keyword evidence="15" id="KW-1185">Reference proteome</keyword>
<feature type="transmembrane region" description="Helical" evidence="12">
    <location>
        <begin position="466"/>
        <end position="488"/>
    </location>
</feature>
<proteinExistence type="inferred from homology"/>
<evidence type="ECO:0000256" key="1">
    <source>
        <dbReference type="ARBA" id="ARBA00004141"/>
    </source>
</evidence>
<comment type="subcellular location">
    <subcellularLocation>
        <location evidence="1">Membrane</location>
        <topology evidence="1">Multi-pass membrane protein</topology>
    </subcellularLocation>
</comment>
<comment type="caution">
    <text evidence="14">The sequence shown here is derived from an EMBL/GenBank/DDBJ whole genome shotgun (WGS) entry which is preliminary data.</text>
</comment>
<evidence type="ECO:0000256" key="4">
    <source>
        <dbReference type="ARBA" id="ARBA00022538"/>
    </source>
</evidence>
<dbReference type="PANTHER" id="PTHR12266">
    <property type="entry name" value="NA+/CA2+ K+ INDEPENDENT EXCHANGER"/>
    <property type="match status" value="1"/>
</dbReference>
<keyword evidence="3" id="KW-0050">Antiport</keyword>
<evidence type="ECO:0000256" key="8">
    <source>
        <dbReference type="ARBA" id="ARBA00023053"/>
    </source>
</evidence>
<feature type="transmembrane region" description="Helical" evidence="12">
    <location>
        <begin position="247"/>
        <end position="270"/>
    </location>
</feature>
<evidence type="ECO:0000256" key="10">
    <source>
        <dbReference type="ARBA" id="ARBA00023201"/>
    </source>
</evidence>
<evidence type="ECO:0000256" key="9">
    <source>
        <dbReference type="ARBA" id="ARBA00023136"/>
    </source>
</evidence>
<dbReference type="GO" id="GO:0006813">
    <property type="term" value="P:potassium ion transport"/>
    <property type="evidence" value="ECO:0007669"/>
    <property type="project" value="UniProtKB-KW"/>
</dbReference>
<evidence type="ECO:0000313" key="14">
    <source>
        <dbReference type="EMBL" id="KAK9705613.1"/>
    </source>
</evidence>
<keyword evidence="9 12" id="KW-0472">Membrane</keyword>
<sequence length="608" mass="67208">MRNPQIRVFFSIISAIVFFTLLYDSSIKVHEFGVKNRRIMQEFQNYSFKNNISTISYDKISTKLDNLKICAEFHDHKGYKSSCDFLIENPNCNSGGFFNYIKFFYCDCQNYSILGYFVLGSWLAILFYLLGNTAADYFCCSLENLSNLLKMSPTIAGVTLLPLGNGASDVFASIAAFMGTGSGDVGLNGVLGGAVFITCVVVGVVSLSVADKRVQIDKKCFIRNLCFLLFTILCLMMIIVVGKVTVLGASVFLSIYFVYAGVVAISELTVKNDRGLKLDGFTPLLPVVGDESVVSPDSRNNPLDISPKHVNWVWNSNFAIYSDYVKVTLDDSIPTTEWGWFVEEEQSSISFSKLCSFLETPLNFPRRLTIPIVEEDRWSKMYAIASAFLAPVLLAFLWNTQENINPLSGKIAYFLGFGIGFVLSILASIYTKTEHPPRKFLFPWIFGGFFMSIIWFYIIASELVSLLVSLGTILGINPSMLALTVLAWGNSMNDLMSNTAFAMNERDGVQIAMSGCYAGPMFNTLVGLGLSLVYGAWSAGSNPYIIPRDTGLFVTMAFLTVGVVWSLVVLPRSDMRPNKILGVGLIVIYVLFLSIRISIAIGIGSHNS</sequence>
<evidence type="ECO:0000256" key="12">
    <source>
        <dbReference type="SAM" id="Phobius"/>
    </source>
</evidence>
<accession>A0AAW1JRQ2</accession>